<organism evidence="1 2">
    <name type="scientific">Solanum tuberosum</name>
    <name type="common">Potato</name>
    <dbReference type="NCBI Taxonomy" id="4113"/>
    <lineage>
        <taxon>Eukaryota</taxon>
        <taxon>Viridiplantae</taxon>
        <taxon>Streptophyta</taxon>
        <taxon>Embryophyta</taxon>
        <taxon>Tracheophyta</taxon>
        <taxon>Spermatophyta</taxon>
        <taxon>Magnoliopsida</taxon>
        <taxon>eudicotyledons</taxon>
        <taxon>Gunneridae</taxon>
        <taxon>Pentapetalae</taxon>
        <taxon>asterids</taxon>
        <taxon>lamiids</taxon>
        <taxon>Solanales</taxon>
        <taxon>Solanaceae</taxon>
        <taxon>Solanoideae</taxon>
        <taxon>Solaneae</taxon>
        <taxon>Solanum</taxon>
    </lineage>
</organism>
<keyword evidence="2" id="KW-1185">Reference proteome</keyword>
<accession>M1BMF6</accession>
<dbReference type="HOGENOM" id="CLU_2872101_0_0_1"/>
<dbReference type="Gramene" id="PGSC0003DMT400048444">
    <property type="protein sequence ID" value="PGSC0003DMT400048444"/>
    <property type="gene ID" value="PGSC0003DMG401018816"/>
</dbReference>
<reference evidence="1" key="2">
    <citation type="submission" date="2015-06" db="UniProtKB">
        <authorList>
            <consortium name="EnsemblPlants"/>
        </authorList>
    </citation>
    <scope>IDENTIFICATION</scope>
    <source>
        <strain evidence="1">DM1-3 516 R44</strain>
    </source>
</reference>
<reference evidence="2" key="1">
    <citation type="journal article" date="2011" name="Nature">
        <title>Genome sequence and analysis of the tuber crop potato.</title>
        <authorList>
            <consortium name="The Potato Genome Sequencing Consortium"/>
        </authorList>
    </citation>
    <scope>NUCLEOTIDE SEQUENCE [LARGE SCALE GENOMIC DNA]</scope>
    <source>
        <strain evidence="2">cv. DM1-3 516 R44</strain>
    </source>
</reference>
<evidence type="ECO:0000313" key="1">
    <source>
        <dbReference type="EnsemblPlants" id="PGSC0003DMT400048444"/>
    </source>
</evidence>
<dbReference type="InParanoid" id="M1BMF6"/>
<sequence>MGERSRVPPSGGIIPRNMFKYGSHRVLKRNTTFLTMYAFQISHKIEPLFLTKYAFHTQLSQILK</sequence>
<proteinExistence type="predicted"/>
<dbReference type="AlphaFoldDB" id="M1BMF6"/>
<evidence type="ECO:0000313" key="2">
    <source>
        <dbReference type="Proteomes" id="UP000011115"/>
    </source>
</evidence>
<dbReference type="EnsemblPlants" id="PGSC0003DMT400048444">
    <property type="protein sequence ID" value="PGSC0003DMT400048444"/>
    <property type="gene ID" value="PGSC0003DMG401018816"/>
</dbReference>
<name>M1BMF6_SOLTU</name>
<protein>
    <submittedName>
        <fullName evidence="1">Fanciful K+ uptake-b family transporter</fullName>
    </submittedName>
</protein>
<dbReference type="Proteomes" id="UP000011115">
    <property type="component" value="Unassembled WGS sequence"/>
</dbReference>
<dbReference type="PaxDb" id="4113-PGSC0003DMT400048444"/>